<evidence type="ECO:0000256" key="4">
    <source>
        <dbReference type="SAM" id="MobiDB-lite"/>
    </source>
</evidence>
<feature type="domain" description="OmpR/PhoB-type" evidence="5">
    <location>
        <begin position="21"/>
        <end position="92"/>
    </location>
</feature>
<name>A0A7G3UM60_STRT9</name>
<dbReference type="EMBL" id="CP029159">
    <property type="protein sequence ID" value="QKM71058.1"/>
    <property type="molecule type" value="Genomic_DNA"/>
</dbReference>
<dbReference type="PANTHER" id="PTHR47691:SF3">
    <property type="entry name" value="HTH-TYPE TRANSCRIPTIONAL REGULATOR RV0890C-RELATED"/>
    <property type="match status" value="1"/>
</dbReference>
<feature type="domain" description="Bacterial transcriptional activator" evidence="6">
    <location>
        <begin position="99"/>
        <end position="243"/>
    </location>
</feature>
<gene>
    <name evidence="7" type="ORF">STSU_031880</name>
</gene>
<dbReference type="SMART" id="SM01043">
    <property type="entry name" value="BTAD"/>
    <property type="match status" value="1"/>
</dbReference>
<dbReference type="CDD" id="cd15831">
    <property type="entry name" value="BTAD"/>
    <property type="match status" value="1"/>
</dbReference>
<accession>A0A7G3UM60</accession>
<dbReference type="Gene3D" id="3.40.50.300">
    <property type="entry name" value="P-loop containing nucleotide triphosphate hydrolases"/>
    <property type="match status" value="1"/>
</dbReference>
<dbReference type="Gene3D" id="1.10.10.10">
    <property type="entry name" value="Winged helix-like DNA-binding domain superfamily/Winged helix DNA-binding domain"/>
    <property type="match status" value="1"/>
</dbReference>
<sequence>MIIRYRVLGPARAVPPGGADGPVVPGGGRVRALLTALAAAAGRPVPPAGLAAQVWAGEPPRDPAAALQALVGRLRRAIGREAVELTPGGYRLVAAPDEVDLFRFEALTADGLAVLDTGPPAEAARLFGEALALWQGPPLADLPDGERDPLAVRARQRHAEARRGAVAAALALGRADAALPEAAALAAAEPLDEPLQALWIRALAASGRQAAALAAYEEVRVRLAERLGTDPGAGLRALHVELLAGPPGGGDAPPVPGNLPARLTSFVGRGDDLADVTSALSTQRLVTLVGPGGAGKTRLALEAADTAGTTGTSSTKGPAYPDGVWISELAPVRDGGTAVADAVLAALGVREPPLAVRAPGQAPDPLARLVEHCRQRRMLLIVDNCEHVVGAAAGLVARVLESCPGVTVLATSREPLGVPGELVRPVGPLHRDAALRLLGERGAAARPGFTVTDDPRAAAEICRRLDGLPLAIELAAARLRMLTTRQIADRLDDRFRLLTGGSRTVLPRQQTLRAVVDWSWDLLDHHERTVLRRLSVFAGGCALPEAEAVCGAGPDGGPDSPDSPDSPDGPDVLHALGALVDKSLVVAAPGDGSAMRYRLLETVAEYAADRLDAAGEREAVERGHLRTYRELTRIGESALRGPGGSMWMTRLDTEIGNVRAALRTAVHYEEEQEGLCLVLSLGWYWQLRSLQSDARTWSTAVAALGPDPFEAPVRPAEPVAGRCTDTPPPWSPDRLWEARRGVRMTALAAGGPDGMAVKKAETRDRLRRIVGAYEPGLPQLVRQPAAMWFFCKLMTGGFTGLDESADALVAACEEQYARGAADGWDLGFTLLMRVRLRSGAFTRPPGGEGPPGVTPEDAGPESDPDRALALFTAAGDDWGIAESYAVRGENHEWNGRNEAAAADYQDALRIVDRSRQPVQVSSVYKARLMFLKLRTATDPAVREAAERELLDAARDAGTTAGEAEFLATPNMLLARHYGATGRTEQARAQLDVLEKQLSAEAPELFRGLISGIHAWLDCQDGRFPRALDHCRTALRLLEGLGDFVTRLMVDQFLCAAWAMARLGEAEDAARLIAVFDAAGHRSGGLGLQPFHDERRTRTEAEAAARAALGGEAWQRAYGEGGSLTVPEAVALVGRAQPPARANTTTFSS</sequence>
<evidence type="ECO:0000256" key="2">
    <source>
        <dbReference type="ARBA" id="ARBA00023012"/>
    </source>
</evidence>
<feature type="region of interest" description="Disordered" evidence="4">
    <location>
        <begin position="841"/>
        <end position="864"/>
    </location>
</feature>
<proteinExistence type="inferred from homology"/>
<dbReference type="InterPro" id="IPR016032">
    <property type="entry name" value="Sig_transdc_resp-reg_C-effctor"/>
</dbReference>
<keyword evidence="3" id="KW-0238">DNA-binding</keyword>
<evidence type="ECO:0000256" key="3">
    <source>
        <dbReference type="ARBA" id="ARBA00023125"/>
    </source>
</evidence>
<protein>
    <submittedName>
        <fullName evidence="7">AfsR family transcriptional regulator</fullName>
    </submittedName>
</protein>
<dbReference type="InterPro" id="IPR011990">
    <property type="entry name" value="TPR-like_helical_dom_sf"/>
</dbReference>
<evidence type="ECO:0000259" key="5">
    <source>
        <dbReference type="SMART" id="SM00862"/>
    </source>
</evidence>
<evidence type="ECO:0000313" key="7">
    <source>
        <dbReference type="EMBL" id="QKM71058.1"/>
    </source>
</evidence>
<dbReference type="InterPro" id="IPR001867">
    <property type="entry name" value="OmpR/PhoB-type_DNA-bd"/>
</dbReference>
<dbReference type="InterPro" id="IPR036388">
    <property type="entry name" value="WH-like_DNA-bd_sf"/>
</dbReference>
<dbReference type="Proteomes" id="UP000005940">
    <property type="component" value="Chromosome"/>
</dbReference>
<dbReference type="AlphaFoldDB" id="A0A7G3UM60"/>
<dbReference type="GO" id="GO:0003677">
    <property type="term" value="F:DNA binding"/>
    <property type="evidence" value="ECO:0007669"/>
    <property type="project" value="UniProtKB-KW"/>
</dbReference>
<dbReference type="PRINTS" id="PR00364">
    <property type="entry name" value="DISEASERSIST"/>
</dbReference>
<keyword evidence="2" id="KW-0902">Two-component regulatory system</keyword>
<dbReference type="Pfam" id="PF03704">
    <property type="entry name" value="BTAD"/>
    <property type="match status" value="1"/>
</dbReference>
<dbReference type="InterPro" id="IPR005158">
    <property type="entry name" value="BTAD"/>
</dbReference>
<comment type="similarity">
    <text evidence="1">Belongs to the AfsR/DnrI/RedD regulatory family.</text>
</comment>
<dbReference type="SMART" id="SM00862">
    <property type="entry name" value="Trans_reg_C"/>
    <property type="match status" value="1"/>
</dbReference>
<organism evidence="7 8">
    <name type="scientific">Streptomyces tsukubensis (strain DSM 42081 / NBRC 108919 / NRRL 18488 / 9993)</name>
    <dbReference type="NCBI Taxonomy" id="1114943"/>
    <lineage>
        <taxon>Bacteria</taxon>
        <taxon>Bacillati</taxon>
        <taxon>Actinomycetota</taxon>
        <taxon>Actinomycetes</taxon>
        <taxon>Kitasatosporales</taxon>
        <taxon>Streptomycetaceae</taxon>
        <taxon>Streptomyces</taxon>
    </lineage>
</organism>
<keyword evidence="8" id="KW-1185">Reference proteome</keyword>
<dbReference type="Gene3D" id="1.25.40.10">
    <property type="entry name" value="Tetratricopeptide repeat domain"/>
    <property type="match status" value="1"/>
</dbReference>
<dbReference type="GO" id="GO:0006355">
    <property type="term" value="P:regulation of DNA-templated transcription"/>
    <property type="evidence" value="ECO:0007669"/>
    <property type="project" value="InterPro"/>
</dbReference>
<dbReference type="InterPro" id="IPR027417">
    <property type="entry name" value="P-loop_NTPase"/>
</dbReference>
<reference evidence="7 8" key="1">
    <citation type="journal article" date="2012" name="J. Bacteriol.">
        <title>Draft genome of Streptomyces tsukubaensis NRRL 18488, the producer of the clinically important immunosuppressant tacrolimus (FK506).</title>
        <authorList>
            <person name="Barreiro C."/>
            <person name="Prieto C."/>
            <person name="Sola-Landa A."/>
            <person name="Solera E."/>
            <person name="Martinez-Castro M."/>
            <person name="Perez-Redondo R."/>
            <person name="Garcia-Estrada C."/>
            <person name="Aparicio J.F."/>
            <person name="Fernandez-Martinez L.T."/>
            <person name="Santos-Aberturas J."/>
            <person name="Salehi-Najafabadi Z."/>
            <person name="Rodriguez-Garcia A."/>
            <person name="Tauch A."/>
            <person name="Martin J.F."/>
        </authorList>
    </citation>
    <scope>NUCLEOTIDE SEQUENCE [LARGE SCALE GENOMIC DNA]</scope>
    <source>
        <strain evidence="8">DSM 42081 / NBRC 108919 / NRRL 18488 / 9993</strain>
    </source>
</reference>
<feature type="region of interest" description="Disordered" evidence="4">
    <location>
        <begin position="549"/>
        <end position="570"/>
    </location>
</feature>
<evidence type="ECO:0000313" key="8">
    <source>
        <dbReference type="Proteomes" id="UP000005940"/>
    </source>
</evidence>
<evidence type="ECO:0000256" key="1">
    <source>
        <dbReference type="ARBA" id="ARBA00005820"/>
    </source>
</evidence>
<evidence type="ECO:0000259" key="6">
    <source>
        <dbReference type="SMART" id="SM01043"/>
    </source>
</evidence>
<dbReference type="PANTHER" id="PTHR47691">
    <property type="entry name" value="REGULATOR-RELATED"/>
    <property type="match status" value="1"/>
</dbReference>
<dbReference type="RefSeq" id="WP_130585226.1">
    <property type="nucleotide sequence ID" value="NZ_CP029159.1"/>
</dbReference>
<dbReference type="SUPFAM" id="SSF48452">
    <property type="entry name" value="TPR-like"/>
    <property type="match status" value="2"/>
</dbReference>
<dbReference type="GO" id="GO:0000160">
    <property type="term" value="P:phosphorelay signal transduction system"/>
    <property type="evidence" value="ECO:0007669"/>
    <property type="project" value="UniProtKB-KW"/>
</dbReference>
<dbReference type="SUPFAM" id="SSF52540">
    <property type="entry name" value="P-loop containing nucleoside triphosphate hydrolases"/>
    <property type="match status" value="1"/>
</dbReference>
<dbReference type="SUPFAM" id="SSF46894">
    <property type="entry name" value="C-terminal effector domain of the bipartite response regulators"/>
    <property type="match status" value="1"/>
</dbReference>